<dbReference type="AlphaFoldDB" id="A0A9X3B5J1"/>
<organism evidence="2 3">
    <name type="scientific">Chelativorans petroleitrophicus</name>
    <dbReference type="NCBI Taxonomy" id="2975484"/>
    <lineage>
        <taxon>Bacteria</taxon>
        <taxon>Pseudomonadati</taxon>
        <taxon>Pseudomonadota</taxon>
        <taxon>Alphaproteobacteria</taxon>
        <taxon>Hyphomicrobiales</taxon>
        <taxon>Phyllobacteriaceae</taxon>
        <taxon>Chelativorans</taxon>
    </lineage>
</organism>
<dbReference type="Gene3D" id="2.40.50.90">
    <property type="match status" value="1"/>
</dbReference>
<accession>A0A9X3B5J1</accession>
<evidence type="ECO:0000259" key="1">
    <source>
        <dbReference type="SMART" id="SM00318"/>
    </source>
</evidence>
<proteinExistence type="predicted"/>
<dbReference type="InterPro" id="IPR016071">
    <property type="entry name" value="Staphylococal_nuclease_OB-fold"/>
</dbReference>
<keyword evidence="3" id="KW-1185">Reference proteome</keyword>
<name>A0A9X3B5J1_9HYPH</name>
<dbReference type="InterPro" id="IPR035437">
    <property type="entry name" value="SNase_OB-fold_sf"/>
</dbReference>
<sequence>MLSPILSPLFLLSGIAALVAGAPCVLARDMLPGPVEAEVVRVIDGDTFVATAHIWPGQTITVSVRIRGVDAPEVKSRCAAEKAAAQMSRAALEALIGGGTVKIRNISGDKYFGRVLADVTTAEEEPVAESLLARALVRPYDGGQRVSYCR</sequence>
<gene>
    <name evidence="2" type="ORF">NYR54_00650</name>
</gene>
<evidence type="ECO:0000313" key="3">
    <source>
        <dbReference type="Proteomes" id="UP001149009"/>
    </source>
</evidence>
<reference evidence="2" key="1">
    <citation type="submission" date="2022-08" db="EMBL/GenBank/DDBJ databases">
        <title>Chelativorans sichuanense sp. nov., a paraffin oil-degrading bacterium isolated from a mixture of oil-based drill cuttings and paddy soil.</title>
        <authorList>
            <person name="Yu J."/>
            <person name="Liu H."/>
            <person name="Chen Q."/>
        </authorList>
    </citation>
    <scope>NUCLEOTIDE SEQUENCE</scope>
    <source>
        <strain evidence="2">SCAU 2101</strain>
    </source>
</reference>
<dbReference type="RefSeq" id="WP_261513425.1">
    <property type="nucleotide sequence ID" value="NZ_JAODNV010000001.1"/>
</dbReference>
<protein>
    <submittedName>
        <fullName evidence="2">Thermonuclease family protein</fullName>
    </submittedName>
</protein>
<dbReference type="SMART" id="SM00318">
    <property type="entry name" value="SNc"/>
    <property type="match status" value="1"/>
</dbReference>
<dbReference type="SUPFAM" id="SSF50199">
    <property type="entry name" value="Staphylococcal nuclease"/>
    <property type="match status" value="1"/>
</dbReference>
<dbReference type="Proteomes" id="UP001149009">
    <property type="component" value="Unassembled WGS sequence"/>
</dbReference>
<evidence type="ECO:0000313" key="2">
    <source>
        <dbReference type="EMBL" id="MCT8988807.1"/>
    </source>
</evidence>
<feature type="domain" description="TNase-like" evidence="1">
    <location>
        <begin position="33"/>
        <end position="149"/>
    </location>
</feature>
<dbReference type="Pfam" id="PF00565">
    <property type="entry name" value="SNase"/>
    <property type="match status" value="1"/>
</dbReference>
<dbReference type="EMBL" id="JAODNV010000001">
    <property type="protein sequence ID" value="MCT8988807.1"/>
    <property type="molecule type" value="Genomic_DNA"/>
</dbReference>
<comment type="caution">
    <text evidence="2">The sequence shown here is derived from an EMBL/GenBank/DDBJ whole genome shotgun (WGS) entry which is preliminary data.</text>
</comment>